<dbReference type="STRING" id="77044.A0A1W2TJ02"/>
<dbReference type="OrthoDB" id="2115692at2759"/>
<reference evidence="1" key="1">
    <citation type="submission" date="2016-03" db="EMBL/GenBank/DDBJ databases">
        <title>Draft genome sequence of Rosellinia necatrix.</title>
        <authorList>
            <person name="Kanematsu S."/>
        </authorList>
    </citation>
    <scope>NUCLEOTIDE SEQUENCE [LARGE SCALE GENOMIC DNA]</scope>
    <source>
        <strain evidence="1">W97</strain>
    </source>
</reference>
<keyword evidence="2" id="KW-1185">Reference proteome</keyword>
<name>A0A1W2TJ02_ROSNE</name>
<keyword evidence="1" id="KW-0012">Acyltransferase</keyword>
<gene>
    <name evidence="1" type="ORF">SAMD00023353_1500830</name>
</gene>
<dbReference type="GO" id="GO:0016746">
    <property type="term" value="F:acyltransferase activity"/>
    <property type="evidence" value="ECO:0007669"/>
    <property type="project" value="UniProtKB-KW"/>
</dbReference>
<accession>A0A1W2TJ02</accession>
<organism evidence="1">
    <name type="scientific">Rosellinia necatrix</name>
    <name type="common">White root-rot fungus</name>
    <dbReference type="NCBI Taxonomy" id="77044"/>
    <lineage>
        <taxon>Eukaryota</taxon>
        <taxon>Fungi</taxon>
        <taxon>Dikarya</taxon>
        <taxon>Ascomycota</taxon>
        <taxon>Pezizomycotina</taxon>
        <taxon>Sordariomycetes</taxon>
        <taxon>Xylariomycetidae</taxon>
        <taxon>Xylariales</taxon>
        <taxon>Xylariaceae</taxon>
        <taxon>Rosellinia</taxon>
    </lineage>
</organism>
<evidence type="ECO:0000313" key="1">
    <source>
        <dbReference type="EMBL" id="GAP88147.1"/>
    </source>
</evidence>
<protein>
    <submittedName>
        <fullName evidence="1">Putative acyl-N-acyltransferase</fullName>
    </submittedName>
</protein>
<dbReference type="InterPro" id="IPR016181">
    <property type="entry name" value="Acyl_CoA_acyltransferase"/>
</dbReference>
<sequence>MHIPYPELPHRAPRGFRVRDAELSDAEDLTRVWFAAFHPSHEFYRYTAPDDAETRKWLNEFWELGIMAGPSVVRTFVVEDVSQGNKLVAVSRWHVPYAGGIPDIPVPTYPARWDQEVSETLWGGLESRERTMGSAPHWMADYIAIDEGYQNTGIAFTLADWGMRQAAATGLEIYAQASIKGLPVWKHYGCKEREVIEVPSRPGHFEAYRFVSVVWTPKTRTVLNMAKL</sequence>
<dbReference type="Proteomes" id="UP000054516">
    <property type="component" value="Unassembled WGS sequence"/>
</dbReference>
<dbReference type="AlphaFoldDB" id="A0A1W2TJ02"/>
<dbReference type="InterPro" id="IPR052523">
    <property type="entry name" value="Trichothecene_AcTrans"/>
</dbReference>
<dbReference type="PANTHER" id="PTHR42791:SF2">
    <property type="entry name" value="N-ACETYLTRANSFERASE DOMAIN-CONTAINING PROTEIN"/>
    <property type="match status" value="1"/>
</dbReference>
<evidence type="ECO:0000313" key="2">
    <source>
        <dbReference type="Proteomes" id="UP000054516"/>
    </source>
</evidence>
<keyword evidence="1" id="KW-0808">Transferase</keyword>
<dbReference type="PANTHER" id="PTHR42791">
    <property type="entry name" value="GNAT FAMILY ACETYLTRANSFERASE"/>
    <property type="match status" value="1"/>
</dbReference>
<dbReference type="Gene3D" id="3.40.630.30">
    <property type="match status" value="1"/>
</dbReference>
<dbReference type="EMBL" id="DF977460">
    <property type="protein sequence ID" value="GAP88147.1"/>
    <property type="molecule type" value="Genomic_DNA"/>
</dbReference>
<proteinExistence type="predicted"/>
<dbReference type="SUPFAM" id="SSF55729">
    <property type="entry name" value="Acyl-CoA N-acyltransferases (Nat)"/>
    <property type="match status" value="1"/>
</dbReference>